<dbReference type="SUPFAM" id="SSF52047">
    <property type="entry name" value="RNI-like"/>
    <property type="match status" value="1"/>
</dbReference>
<reference evidence="1" key="1">
    <citation type="submission" date="2020-05" db="EMBL/GenBank/DDBJ databases">
        <title>Mycena genomes resolve the evolution of fungal bioluminescence.</title>
        <authorList>
            <person name="Tsai I.J."/>
        </authorList>
    </citation>
    <scope>NUCLEOTIDE SEQUENCE</scope>
    <source>
        <strain evidence="1">171206Taipei</strain>
    </source>
</reference>
<gene>
    <name evidence="1" type="ORF">MIND_00803000</name>
</gene>
<dbReference type="Gene3D" id="3.80.10.10">
    <property type="entry name" value="Ribonuclease Inhibitor"/>
    <property type="match status" value="1"/>
</dbReference>
<dbReference type="GeneID" id="59347225"/>
<sequence>MDNHDISGSVVGLPMESSPFQHILYTNAVPSDQQYNEIRVFLAPHRAKHAKLEEEVALLRKMLESALQARSKLESFIAPHAALLSPMRRMPDDLLRLIFLHTLPEERNAAVHGSEGPLLIANICSHWRGLAMTTPRLWSKMHLVVPTLTPGSPQDAVIQTPVVAQLTQWLKRGGAVPIDISTHAYQMLSEDYQSLAEARAASLMRSSHRPVVSPYLSTLLSVTSRWRNMKLLAFAPLEVDALLQLKANDVPQLEKFEIITNSPIPNKFEILSTPSLRALNIRSTIATLPSTIGWEALVELDLYILPAADVGTDPFPFPFLARCTSLQRLELSLGSHIIDQSDTQGGHGPALPKLTALILKTTYAHNIETTPRIFLAIRRLQLPNLRTLDLCSNIGMDFETTFGLLKAVGHSIQSLALSMRRLSSGQVTSCLQLVPLVERLRLVSDPSDKIDVLTSLNPHPTSNPESEAVNPICPALSHLEFNFTSVVPDDAIVHFLNARASALPPLRCPATLIQRVLSPGQATRCSQCCSRCRFLWIEAFHRICATTRVPE</sequence>
<accession>A0A8H6W1U3</accession>
<name>A0A8H6W1U3_9AGAR</name>
<dbReference type="EMBL" id="JACAZF010000007">
    <property type="protein sequence ID" value="KAF7298563.1"/>
    <property type="molecule type" value="Genomic_DNA"/>
</dbReference>
<evidence type="ECO:0000313" key="1">
    <source>
        <dbReference type="EMBL" id="KAF7298563.1"/>
    </source>
</evidence>
<dbReference type="OrthoDB" id="3063971at2759"/>
<protein>
    <submittedName>
        <fullName evidence="1">F-box domain-containing protein</fullName>
    </submittedName>
</protein>
<organism evidence="1 2">
    <name type="scientific">Mycena indigotica</name>
    <dbReference type="NCBI Taxonomy" id="2126181"/>
    <lineage>
        <taxon>Eukaryota</taxon>
        <taxon>Fungi</taxon>
        <taxon>Dikarya</taxon>
        <taxon>Basidiomycota</taxon>
        <taxon>Agaricomycotina</taxon>
        <taxon>Agaricomycetes</taxon>
        <taxon>Agaricomycetidae</taxon>
        <taxon>Agaricales</taxon>
        <taxon>Marasmiineae</taxon>
        <taxon>Mycenaceae</taxon>
        <taxon>Mycena</taxon>
    </lineage>
</organism>
<dbReference type="AlphaFoldDB" id="A0A8H6W1U3"/>
<evidence type="ECO:0000313" key="2">
    <source>
        <dbReference type="Proteomes" id="UP000636479"/>
    </source>
</evidence>
<proteinExistence type="predicted"/>
<dbReference type="Proteomes" id="UP000636479">
    <property type="component" value="Unassembled WGS sequence"/>
</dbReference>
<keyword evidence="2" id="KW-1185">Reference proteome</keyword>
<dbReference type="InterPro" id="IPR032675">
    <property type="entry name" value="LRR_dom_sf"/>
</dbReference>
<comment type="caution">
    <text evidence="1">The sequence shown here is derived from an EMBL/GenBank/DDBJ whole genome shotgun (WGS) entry which is preliminary data.</text>
</comment>
<dbReference type="RefSeq" id="XP_037217951.1">
    <property type="nucleotide sequence ID" value="XM_037364709.1"/>
</dbReference>